<dbReference type="AlphaFoldDB" id="A0A4P7VR58"/>
<dbReference type="Proteomes" id="UP000297031">
    <property type="component" value="Chromosome"/>
</dbReference>
<protein>
    <recommendedName>
        <fullName evidence="3">Peptidase A2 domain-containing protein</fullName>
    </recommendedName>
</protein>
<accession>A0A4P7VR58</accession>
<dbReference type="KEGG" id="mgod:E7746_13405"/>
<evidence type="ECO:0000313" key="1">
    <source>
        <dbReference type="EMBL" id="QCD36803.1"/>
    </source>
</evidence>
<evidence type="ECO:0000313" key="2">
    <source>
        <dbReference type="Proteomes" id="UP000297031"/>
    </source>
</evidence>
<dbReference type="RefSeq" id="WP_136411130.1">
    <property type="nucleotide sequence ID" value="NZ_CANQMU010000002.1"/>
</dbReference>
<dbReference type="InterPro" id="IPR021109">
    <property type="entry name" value="Peptidase_aspartic_dom_sf"/>
</dbReference>
<keyword evidence="2" id="KW-1185">Reference proteome</keyword>
<proteinExistence type="predicted"/>
<sequence length="327" mass="36867">MKSKTTITLIVVLLCAILCYGFVLSRTSQNDISSDNPDGIVGTMSLSGSPFVAEIAPGLMFKIDTGSDLSTITAEALATLEKMGYHPRKEIYPVLGRDGMGDIQLSATRYKIDLPFHHKVYENDSTIYNEIINVIHNVDFAPSKNGLSVLGIDFLQKFKIEYQYHNKALNLYVKLPAGYVQCVDLSYSKALRTSIWLGKRYYIPISIESDEDEYFIDTGLQRVGIKLPYREARRTLRPLYADTVVSARGQFPAIVDHSAILSCGDRGGSYTAYYYDNDEEDFAMNPFNLFTQDVLIDFIDLKLYLKPTYNIPKRKLPESVTHITASR</sequence>
<organism evidence="1 2">
    <name type="scientific">Muribaculum gordoncarteri</name>
    <dbReference type="NCBI Taxonomy" id="2530390"/>
    <lineage>
        <taxon>Bacteria</taxon>
        <taxon>Pseudomonadati</taxon>
        <taxon>Bacteroidota</taxon>
        <taxon>Bacteroidia</taxon>
        <taxon>Bacteroidales</taxon>
        <taxon>Muribaculaceae</taxon>
        <taxon>Muribaculum</taxon>
    </lineage>
</organism>
<dbReference type="EMBL" id="CP039393">
    <property type="protein sequence ID" value="QCD36803.1"/>
    <property type="molecule type" value="Genomic_DNA"/>
</dbReference>
<reference evidence="1 2" key="1">
    <citation type="submission" date="2019-02" db="EMBL/GenBank/DDBJ databases">
        <title>Isolation and identification of novel species under the genus Muribaculum.</title>
        <authorList>
            <person name="Miyake S."/>
            <person name="Ding Y."/>
            <person name="Low A."/>
            <person name="Soh M."/>
            <person name="Seedorf H."/>
        </authorList>
    </citation>
    <scope>NUCLEOTIDE SEQUENCE [LARGE SCALE GENOMIC DNA]</scope>
    <source>
        <strain evidence="1 2">TLL-A4</strain>
    </source>
</reference>
<dbReference type="OrthoDB" id="1100592at2"/>
<dbReference type="Gene3D" id="2.40.70.10">
    <property type="entry name" value="Acid Proteases"/>
    <property type="match status" value="1"/>
</dbReference>
<evidence type="ECO:0008006" key="3">
    <source>
        <dbReference type="Google" id="ProtNLM"/>
    </source>
</evidence>
<name>A0A4P7VR58_9BACT</name>
<gene>
    <name evidence="1" type="ORF">E7746_13405</name>
</gene>